<keyword evidence="1" id="KW-0812">Transmembrane</keyword>
<evidence type="ECO:0000256" key="1">
    <source>
        <dbReference type="SAM" id="Phobius"/>
    </source>
</evidence>
<reference evidence="2 3" key="1">
    <citation type="submission" date="2024-03" db="EMBL/GenBank/DDBJ databases">
        <title>Human intestinal bacterial collection.</title>
        <authorList>
            <person name="Pauvert C."/>
            <person name="Hitch T.C.A."/>
            <person name="Clavel T."/>
        </authorList>
    </citation>
    <scope>NUCLEOTIDE SEQUENCE [LARGE SCALE GENOMIC DNA]</scope>
    <source>
        <strain evidence="2 3">CLA-AA-H192</strain>
    </source>
</reference>
<dbReference type="RefSeq" id="WP_349136851.1">
    <property type="nucleotide sequence ID" value="NZ_JBBMFF010000261.1"/>
</dbReference>
<dbReference type="EMBL" id="JBBMFF010000261">
    <property type="protein sequence ID" value="MEQ2512164.1"/>
    <property type="molecule type" value="Genomic_DNA"/>
</dbReference>
<keyword evidence="3" id="KW-1185">Reference proteome</keyword>
<evidence type="ECO:0000313" key="3">
    <source>
        <dbReference type="Proteomes" id="UP001491552"/>
    </source>
</evidence>
<sequence length="295" mass="34433">MEPEKKQEKKSAQWFEKYWLVAFLILSILFLLLVHVLFSIYTTHNWLQAKWTAGELLTYVGTVSLGILSLWQNKQLQAINEKQRRQNEVREIQMRQEDQAREDKAQKEAIAREDAIRKDAIDREDAIRRDSQAREQVLVKKEEARRKRDSNIALLPHRLDVLKGISFQKYDEVLFEATTLFEPSIPQKIRQLADYLAEIKLIDTKIELYMECFKESDPEGYQEFLEAEAAEDIYGMDELTKDRWFVTDKLPGFGAEPIDYQILSSSGAETKEAYSKLQADLIYEVQTIISEGIAM</sequence>
<accession>A0ABV1G9U1</accession>
<name>A0ABV1G9U1_9FIRM</name>
<dbReference type="Proteomes" id="UP001491552">
    <property type="component" value="Unassembled WGS sequence"/>
</dbReference>
<protein>
    <submittedName>
        <fullName evidence="2">Uncharacterized protein</fullName>
    </submittedName>
</protein>
<comment type="caution">
    <text evidence="2">The sequence shown here is derived from an EMBL/GenBank/DDBJ whole genome shotgun (WGS) entry which is preliminary data.</text>
</comment>
<proteinExistence type="predicted"/>
<feature type="transmembrane region" description="Helical" evidence="1">
    <location>
        <begin position="53"/>
        <end position="71"/>
    </location>
</feature>
<evidence type="ECO:0000313" key="2">
    <source>
        <dbReference type="EMBL" id="MEQ2512164.1"/>
    </source>
</evidence>
<organism evidence="2 3">
    <name type="scientific">Faecousia intestinalis</name>
    <dbReference type="NCBI Taxonomy" id="3133167"/>
    <lineage>
        <taxon>Bacteria</taxon>
        <taxon>Bacillati</taxon>
        <taxon>Bacillota</taxon>
        <taxon>Clostridia</taxon>
        <taxon>Eubacteriales</taxon>
        <taxon>Oscillospiraceae</taxon>
        <taxon>Faecousia</taxon>
    </lineage>
</organism>
<keyword evidence="1" id="KW-1133">Transmembrane helix</keyword>
<keyword evidence="1" id="KW-0472">Membrane</keyword>
<feature type="transmembrane region" description="Helical" evidence="1">
    <location>
        <begin position="20"/>
        <end position="41"/>
    </location>
</feature>
<gene>
    <name evidence="2" type="ORF">WMO66_13090</name>
</gene>